<dbReference type="CDD" id="cd06550">
    <property type="entry name" value="TM_ABC_iron-siderophores_like"/>
    <property type="match status" value="1"/>
</dbReference>
<comment type="similarity">
    <text evidence="2">Belongs to the binding-protein-dependent transport system permease family. FecCD subfamily.</text>
</comment>
<evidence type="ECO:0000256" key="4">
    <source>
        <dbReference type="ARBA" id="ARBA00022475"/>
    </source>
</evidence>
<comment type="caution">
    <text evidence="9">The sequence shown here is derived from an EMBL/GenBank/DDBJ whole genome shotgun (WGS) entry which is preliminary data.</text>
</comment>
<keyword evidence="10" id="KW-1185">Reference proteome</keyword>
<keyword evidence="7 8" id="KW-0472">Membrane</keyword>
<dbReference type="GO" id="GO:0022857">
    <property type="term" value="F:transmembrane transporter activity"/>
    <property type="evidence" value="ECO:0007669"/>
    <property type="project" value="InterPro"/>
</dbReference>
<feature type="transmembrane region" description="Helical" evidence="8">
    <location>
        <begin position="221"/>
        <end position="246"/>
    </location>
</feature>
<feature type="transmembrane region" description="Helical" evidence="8">
    <location>
        <begin position="179"/>
        <end position="201"/>
    </location>
</feature>
<evidence type="ECO:0000256" key="6">
    <source>
        <dbReference type="ARBA" id="ARBA00022989"/>
    </source>
</evidence>
<dbReference type="GO" id="GO:0033214">
    <property type="term" value="P:siderophore-iron import into cell"/>
    <property type="evidence" value="ECO:0007669"/>
    <property type="project" value="TreeGrafter"/>
</dbReference>
<keyword evidence="4" id="KW-1003">Cell membrane</keyword>
<comment type="subcellular location">
    <subcellularLocation>
        <location evidence="1">Cell membrane</location>
        <topology evidence="1">Multi-pass membrane protein</topology>
    </subcellularLocation>
</comment>
<sequence>MERVRTKQNRPAADLSIRHYRYRKRRCFIIGGVLLAAIVLTLVAFVGMGAMRLGFLKTWGILWAKLTGNAVRLSAFAANEAAIVWDIRLPRILCGILVGMGLSVAGVIFQSLLRNPLADPYTLGVSTGAAFGASLAILMGLAAGIVLSTTAMAFLFAFLTLVLVIFIARRGGGIASSNLVISGIIVSAILSSGLSFLKMVAGEDVGAIVFWLMGSLSSKQWGDVAIVAPVVLIGSAVAIIFANDLNVMVLGEKSARNLGVNTGRIRMLYLILGSCITAACVAVSGVIGFVGLVIPHILRFWLTPDNRMLLPLSGLLGGLLLSAADNATRLLFTSEIPVGVLTTLIGGPFFIYVFVKRRGGQGVF</sequence>
<keyword evidence="3" id="KW-0813">Transport</keyword>
<evidence type="ECO:0000256" key="3">
    <source>
        <dbReference type="ARBA" id="ARBA00022448"/>
    </source>
</evidence>
<proteinExistence type="inferred from homology"/>
<dbReference type="RefSeq" id="WP_262396414.1">
    <property type="nucleotide sequence ID" value="NZ_JACRTC010000001.1"/>
</dbReference>
<feature type="transmembrane region" description="Helical" evidence="8">
    <location>
        <begin position="121"/>
        <end position="139"/>
    </location>
</feature>
<dbReference type="Proteomes" id="UP000660861">
    <property type="component" value="Unassembled WGS sequence"/>
</dbReference>
<feature type="transmembrane region" description="Helical" evidence="8">
    <location>
        <begin position="267"/>
        <end position="294"/>
    </location>
</feature>
<dbReference type="EMBL" id="JACRTC010000001">
    <property type="protein sequence ID" value="MBC8569307.1"/>
    <property type="molecule type" value="Genomic_DNA"/>
</dbReference>
<dbReference type="PANTHER" id="PTHR30472">
    <property type="entry name" value="FERRIC ENTEROBACTIN TRANSPORT SYSTEM PERMEASE PROTEIN"/>
    <property type="match status" value="1"/>
</dbReference>
<reference evidence="9" key="1">
    <citation type="submission" date="2020-08" db="EMBL/GenBank/DDBJ databases">
        <title>Genome public.</title>
        <authorList>
            <person name="Liu C."/>
            <person name="Sun Q."/>
        </authorList>
    </citation>
    <scope>NUCLEOTIDE SEQUENCE</scope>
    <source>
        <strain evidence="9">NSJ-54</strain>
    </source>
</reference>
<organism evidence="9 10">
    <name type="scientific">Zongyangia hominis</name>
    <dbReference type="NCBI Taxonomy" id="2763677"/>
    <lineage>
        <taxon>Bacteria</taxon>
        <taxon>Bacillati</taxon>
        <taxon>Bacillota</taxon>
        <taxon>Clostridia</taxon>
        <taxon>Eubacteriales</taxon>
        <taxon>Oscillospiraceae</taxon>
        <taxon>Zongyangia</taxon>
    </lineage>
</organism>
<evidence type="ECO:0000256" key="2">
    <source>
        <dbReference type="ARBA" id="ARBA00007935"/>
    </source>
</evidence>
<protein>
    <submittedName>
        <fullName evidence="9">Iron ABC transporter permease</fullName>
    </submittedName>
</protein>
<accession>A0A926ECM7</accession>
<dbReference type="AlphaFoldDB" id="A0A926ECM7"/>
<dbReference type="GO" id="GO:0005886">
    <property type="term" value="C:plasma membrane"/>
    <property type="evidence" value="ECO:0007669"/>
    <property type="project" value="UniProtKB-SubCell"/>
</dbReference>
<evidence type="ECO:0000256" key="1">
    <source>
        <dbReference type="ARBA" id="ARBA00004651"/>
    </source>
</evidence>
<evidence type="ECO:0000256" key="8">
    <source>
        <dbReference type="SAM" id="Phobius"/>
    </source>
</evidence>
<dbReference type="FunFam" id="1.10.3470.10:FF:000001">
    <property type="entry name" value="Vitamin B12 ABC transporter permease BtuC"/>
    <property type="match status" value="1"/>
</dbReference>
<evidence type="ECO:0000256" key="5">
    <source>
        <dbReference type="ARBA" id="ARBA00022692"/>
    </source>
</evidence>
<dbReference type="InterPro" id="IPR000522">
    <property type="entry name" value="ABC_transptr_permease_BtuC"/>
</dbReference>
<dbReference type="InterPro" id="IPR037294">
    <property type="entry name" value="ABC_BtuC-like"/>
</dbReference>
<feature type="transmembrane region" description="Helical" evidence="8">
    <location>
        <begin position="27"/>
        <end position="50"/>
    </location>
</feature>
<feature type="transmembrane region" description="Helical" evidence="8">
    <location>
        <begin position="145"/>
        <end position="167"/>
    </location>
</feature>
<dbReference type="SUPFAM" id="SSF81345">
    <property type="entry name" value="ABC transporter involved in vitamin B12 uptake, BtuC"/>
    <property type="match status" value="1"/>
</dbReference>
<feature type="transmembrane region" description="Helical" evidence="8">
    <location>
        <begin position="89"/>
        <end position="109"/>
    </location>
</feature>
<dbReference type="Pfam" id="PF01032">
    <property type="entry name" value="FecCD"/>
    <property type="match status" value="1"/>
</dbReference>
<keyword evidence="6 8" id="KW-1133">Transmembrane helix</keyword>
<evidence type="ECO:0000256" key="7">
    <source>
        <dbReference type="ARBA" id="ARBA00023136"/>
    </source>
</evidence>
<gene>
    <name evidence="9" type="ORF">H8709_00490</name>
</gene>
<evidence type="ECO:0000313" key="10">
    <source>
        <dbReference type="Proteomes" id="UP000660861"/>
    </source>
</evidence>
<dbReference type="PANTHER" id="PTHR30472:SF25">
    <property type="entry name" value="ABC TRANSPORTER PERMEASE PROTEIN MJ0876-RELATED"/>
    <property type="match status" value="1"/>
</dbReference>
<evidence type="ECO:0000313" key="9">
    <source>
        <dbReference type="EMBL" id="MBC8569307.1"/>
    </source>
</evidence>
<name>A0A926ECM7_9FIRM</name>
<keyword evidence="5 8" id="KW-0812">Transmembrane</keyword>
<feature type="transmembrane region" description="Helical" evidence="8">
    <location>
        <begin position="336"/>
        <end position="355"/>
    </location>
</feature>
<dbReference type="Gene3D" id="1.10.3470.10">
    <property type="entry name" value="ABC transporter involved in vitamin B12 uptake, BtuC"/>
    <property type="match status" value="1"/>
</dbReference>